<sequence length="122" mass="12667">MFGVDNTFASRAIDEGVFADYESTAPAAGDAAQYAIDGSAALTAIDYSDVCLNYDIAYFEDNGLEVPQEIGDLTDPQYAGLLSITNPATSSPASPSSWRRSTSGAPTAGSTTGKCCARTMFA</sequence>
<evidence type="ECO:0000313" key="2">
    <source>
        <dbReference type="EMBL" id="GMA36044.1"/>
    </source>
</evidence>
<name>A0ABQ6IH49_9MICO</name>
<dbReference type="SUPFAM" id="SSF53850">
    <property type="entry name" value="Periplasmic binding protein-like II"/>
    <property type="match status" value="1"/>
</dbReference>
<reference evidence="3" key="1">
    <citation type="journal article" date="2019" name="Int. J. Syst. Evol. Microbiol.">
        <title>The Global Catalogue of Microorganisms (GCM) 10K type strain sequencing project: providing services to taxonomists for standard genome sequencing and annotation.</title>
        <authorList>
            <consortium name="The Broad Institute Genomics Platform"/>
            <consortium name="The Broad Institute Genome Sequencing Center for Infectious Disease"/>
            <person name="Wu L."/>
            <person name="Ma J."/>
        </authorList>
    </citation>
    <scope>NUCLEOTIDE SEQUENCE [LARGE SCALE GENOMIC DNA]</scope>
    <source>
        <strain evidence="3">NBRC 112299</strain>
    </source>
</reference>
<evidence type="ECO:0008006" key="4">
    <source>
        <dbReference type="Google" id="ProtNLM"/>
    </source>
</evidence>
<gene>
    <name evidence="2" type="ORF">GCM10025876_22480</name>
</gene>
<dbReference type="EMBL" id="BSUN01000001">
    <property type="protein sequence ID" value="GMA36044.1"/>
    <property type="molecule type" value="Genomic_DNA"/>
</dbReference>
<dbReference type="Gene3D" id="3.40.190.10">
    <property type="entry name" value="Periplasmic binding protein-like II"/>
    <property type="match status" value="2"/>
</dbReference>
<evidence type="ECO:0000313" key="3">
    <source>
        <dbReference type="Proteomes" id="UP001157125"/>
    </source>
</evidence>
<accession>A0ABQ6IH49</accession>
<dbReference type="Pfam" id="PF13343">
    <property type="entry name" value="SBP_bac_6"/>
    <property type="match status" value="1"/>
</dbReference>
<dbReference type="Proteomes" id="UP001157125">
    <property type="component" value="Unassembled WGS sequence"/>
</dbReference>
<keyword evidence="3" id="KW-1185">Reference proteome</keyword>
<comment type="caution">
    <text evidence="2">The sequence shown here is derived from an EMBL/GenBank/DDBJ whole genome shotgun (WGS) entry which is preliminary data.</text>
</comment>
<feature type="region of interest" description="Disordered" evidence="1">
    <location>
        <begin position="84"/>
        <end position="112"/>
    </location>
</feature>
<proteinExistence type="predicted"/>
<organism evidence="2 3">
    <name type="scientific">Demequina litorisediminis</name>
    <dbReference type="NCBI Taxonomy" id="1849022"/>
    <lineage>
        <taxon>Bacteria</taxon>
        <taxon>Bacillati</taxon>
        <taxon>Actinomycetota</taxon>
        <taxon>Actinomycetes</taxon>
        <taxon>Micrococcales</taxon>
        <taxon>Demequinaceae</taxon>
        <taxon>Demequina</taxon>
    </lineage>
</organism>
<evidence type="ECO:0000256" key="1">
    <source>
        <dbReference type="SAM" id="MobiDB-lite"/>
    </source>
</evidence>
<protein>
    <recommendedName>
        <fullName evidence="4">Extracellular solute-binding protein</fullName>
    </recommendedName>
</protein>
<feature type="compositionally biased region" description="Low complexity" evidence="1">
    <location>
        <begin position="88"/>
        <end position="112"/>
    </location>
</feature>